<dbReference type="Proteomes" id="UP000535415">
    <property type="component" value="Unassembled WGS sequence"/>
</dbReference>
<dbReference type="EMBL" id="JACIJM010000011">
    <property type="protein sequence ID" value="MBB5723512.1"/>
    <property type="molecule type" value="Genomic_DNA"/>
</dbReference>
<reference evidence="1 2" key="1">
    <citation type="submission" date="2020-08" db="EMBL/GenBank/DDBJ databases">
        <title>Genomic Encyclopedia of Type Strains, Phase IV (KMG-IV): sequencing the most valuable type-strain genomes for metagenomic binning, comparative biology and taxonomic classification.</title>
        <authorList>
            <person name="Goeker M."/>
        </authorList>
    </citation>
    <scope>NUCLEOTIDE SEQUENCE [LARGE SCALE GENOMIC DNA]</scope>
    <source>
        <strain evidence="1 2">DSM 101064</strain>
    </source>
</reference>
<name>A0A7W9BNB5_9RHOB</name>
<dbReference type="RefSeq" id="WP_183530551.1">
    <property type="nucleotide sequence ID" value="NZ_JACIJM010000011.1"/>
</dbReference>
<comment type="caution">
    <text evidence="1">The sequence shown here is derived from an EMBL/GenBank/DDBJ whole genome shotgun (WGS) entry which is preliminary data.</text>
</comment>
<protein>
    <submittedName>
        <fullName evidence="1">Tetratricopeptide (TPR) repeat protein</fullName>
    </submittedName>
</protein>
<dbReference type="InterPro" id="IPR011990">
    <property type="entry name" value="TPR-like_helical_dom_sf"/>
</dbReference>
<accession>A0A7W9BNB5</accession>
<keyword evidence="2" id="KW-1185">Reference proteome</keyword>
<evidence type="ECO:0000313" key="1">
    <source>
        <dbReference type="EMBL" id="MBB5723512.1"/>
    </source>
</evidence>
<organism evidence="1 2">
    <name type="scientific">Yoonia ponticola</name>
    <dbReference type="NCBI Taxonomy" id="1524255"/>
    <lineage>
        <taxon>Bacteria</taxon>
        <taxon>Pseudomonadati</taxon>
        <taxon>Pseudomonadota</taxon>
        <taxon>Alphaproteobacteria</taxon>
        <taxon>Rhodobacterales</taxon>
        <taxon>Paracoccaceae</taxon>
        <taxon>Yoonia</taxon>
    </lineage>
</organism>
<evidence type="ECO:0000313" key="2">
    <source>
        <dbReference type="Proteomes" id="UP000535415"/>
    </source>
</evidence>
<dbReference type="SUPFAM" id="SSF48452">
    <property type="entry name" value="TPR-like"/>
    <property type="match status" value="1"/>
</dbReference>
<gene>
    <name evidence="1" type="ORF">FHS72_003157</name>
</gene>
<dbReference type="Gene3D" id="1.25.40.10">
    <property type="entry name" value="Tetratricopeptide repeat domain"/>
    <property type="match status" value="1"/>
</dbReference>
<proteinExistence type="predicted"/>
<sequence>MNWQEMEDQAWDALSAGNHDTATRLARNVVRLEPNAIDSYNILCQTTDLIGEKIAFAKEAVRLGEIQFRDEISIAPNDVYPFYTNIETRPYMRALQGLSVTLWADERPGAKEEAIQVAQHALRICPNDNIGFRFLLLEWLAISGKWSDGYSIAKTYGEDPMVPLRMWAALYGFQAGELNYAKKRLDAALHYNPHVVKELTKKKPSKLSPMAMMAHGSIEEAKNYAGIAHEIWHNVPGAFEWLKSASQ</sequence>
<dbReference type="AlphaFoldDB" id="A0A7W9BNB5"/>